<gene>
    <name evidence="3" type="ORF">PILCRDRAFT_828334</name>
</gene>
<keyword evidence="2" id="KW-0472">Membrane</keyword>
<dbReference type="OrthoDB" id="2991206at2759"/>
<reference evidence="3 4" key="1">
    <citation type="submission" date="2014-04" db="EMBL/GenBank/DDBJ databases">
        <authorList>
            <consortium name="DOE Joint Genome Institute"/>
            <person name="Kuo A."/>
            <person name="Tarkka M."/>
            <person name="Buscot F."/>
            <person name="Kohler A."/>
            <person name="Nagy L.G."/>
            <person name="Floudas D."/>
            <person name="Copeland A."/>
            <person name="Barry K.W."/>
            <person name="Cichocki N."/>
            <person name="Veneault-Fourrey C."/>
            <person name="LaButti K."/>
            <person name="Lindquist E.A."/>
            <person name="Lipzen A."/>
            <person name="Lundell T."/>
            <person name="Morin E."/>
            <person name="Murat C."/>
            <person name="Sun H."/>
            <person name="Tunlid A."/>
            <person name="Henrissat B."/>
            <person name="Grigoriev I.V."/>
            <person name="Hibbett D.S."/>
            <person name="Martin F."/>
            <person name="Nordberg H.P."/>
            <person name="Cantor M.N."/>
            <person name="Hua S.X."/>
        </authorList>
    </citation>
    <scope>NUCLEOTIDE SEQUENCE [LARGE SCALE GENOMIC DNA]</scope>
    <source>
        <strain evidence="3 4">F 1598</strain>
    </source>
</reference>
<keyword evidence="2" id="KW-1133">Transmembrane helix</keyword>
<sequence length="456" mass="49747">MPSFRRNNTNNATIGDQINQKLTFFGMVGMVMAALKLKERWDEYKQLPSDEEGGIRLPNSPVPGDDDDVSMLDTQIPGTARTKRPKRKGCCVCCGLDCGLFWKAIGIVMLLFTLWNGFKLIKWAITPSPTGLEAMPKYSSSLGCSSAPYIYGGAKASYTIPVGSSKPNHALTIRGAAVGTLVIAEASADASDITLEMTLRTDDQSLLNSVKMDIPDSNLPGLFTQAALTTPLLIDPRKSCMRYDITLYVPSTLKTLQLSTYSVTQIQFHQDAHITLDNLLVMMYGMDENNMLLPSAGIRATNMDVSSYRGWIVGDMAIVNSTAITTENGDCVANVHVHPAPPINHQHPEPAYLTTTHGNGRADFFYENDHAYPHRPIVNSHNSARKGDLYLTYKDAEYSGSIDLKAQSYTARGMQGSAVSHPGQGDNAKGLPWAGNKDGGDKLVIRSPKGWVGLYF</sequence>
<keyword evidence="2" id="KW-0812">Transmembrane</keyword>
<dbReference type="HOGENOM" id="CLU_609826_0_0_1"/>
<feature type="region of interest" description="Disordered" evidence="1">
    <location>
        <begin position="415"/>
        <end position="434"/>
    </location>
</feature>
<dbReference type="AlphaFoldDB" id="A0A0C3BAH6"/>
<evidence type="ECO:0000256" key="2">
    <source>
        <dbReference type="SAM" id="Phobius"/>
    </source>
</evidence>
<feature type="transmembrane region" description="Helical" evidence="2">
    <location>
        <begin position="90"/>
        <end position="115"/>
    </location>
</feature>
<reference evidence="4" key="2">
    <citation type="submission" date="2015-01" db="EMBL/GenBank/DDBJ databases">
        <title>Evolutionary Origins and Diversification of the Mycorrhizal Mutualists.</title>
        <authorList>
            <consortium name="DOE Joint Genome Institute"/>
            <consortium name="Mycorrhizal Genomics Consortium"/>
            <person name="Kohler A."/>
            <person name="Kuo A."/>
            <person name="Nagy L.G."/>
            <person name="Floudas D."/>
            <person name="Copeland A."/>
            <person name="Barry K.W."/>
            <person name="Cichocki N."/>
            <person name="Veneault-Fourrey C."/>
            <person name="LaButti K."/>
            <person name="Lindquist E.A."/>
            <person name="Lipzen A."/>
            <person name="Lundell T."/>
            <person name="Morin E."/>
            <person name="Murat C."/>
            <person name="Riley R."/>
            <person name="Ohm R."/>
            <person name="Sun H."/>
            <person name="Tunlid A."/>
            <person name="Henrissat B."/>
            <person name="Grigoriev I.V."/>
            <person name="Hibbett D.S."/>
            <person name="Martin F."/>
        </authorList>
    </citation>
    <scope>NUCLEOTIDE SEQUENCE [LARGE SCALE GENOMIC DNA]</scope>
    <source>
        <strain evidence="4">F 1598</strain>
    </source>
</reference>
<keyword evidence="4" id="KW-1185">Reference proteome</keyword>
<organism evidence="3 4">
    <name type="scientific">Piloderma croceum (strain F 1598)</name>
    <dbReference type="NCBI Taxonomy" id="765440"/>
    <lineage>
        <taxon>Eukaryota</taxon>
        <taxon>Fungi</taxon>
        <taxon>Dikarya</taxon>
        <taxon>Basidiomycota</taxon>
        <taxon>Agaricomycotina</taxon>
        <taxon>Agaricomycetes</taxon>
        <taxon>Agaricomycetidae</taxon>
        <taxon>Atheliales</taxon>
        <taxon>Atheliaceae</taxon>
        <taxon>Piloderma</taxon>
    </lineage>
</organism>
<protein>
    <submittedName>
        <fullName evidence="3">Uncharacterized protein</fullName>
    </submittedName>
</protein>
<evidence type="ECO:0000256" key="1">
    <source>
        <dbReference type="SAM" id="MobiDB-lite"/>
    </source>
</evidence>
<name>A0A0C3BAH6_PILCF</name>
<proteinExistence type="predicted"/>
<dbReference type="EMBL" id="KN833062">
    <property type="protein sequence ID" value="KIM74337.1"/>
    <property type="molecule type" value="Genomic_DNA"/>
</dbReference>
<accession>A0A0C3BAH6</accession>
<dbReference type="Proteomes" id="UP000054166">
    <property type="component" value="Unassembled WGS sequence"/>
</dbReference>
<feature type="region of interest" description="Disordered" evidence="1">
    <location>
        <begin position="50"/>
        <end position="70"/>
    </location>
</feature>
<evidence type="ECO:0000313" key="4">
    <source>
        <dbReference type="Proteomes" id="UP000054166"/>
    </source>
</evidence>
<evidence type="ECO:0000313" key="3">
    <source>
        <dbReference type="EMBL" id="KIM74337.1"/>
    </source>
</evidence>
<dbReference type="InParanoid" id="A0A0C3BAH6"/>